<sequence>MATAEQRGHVVGLVFGQMAGQLIATAARLHVADALGDGERTGAAIAEVIGAHELSTIRLCRALAAFGILAETEPGRFRLTETGALLRTDRPDSLNSFVQMFSDPAMQAAWGELGTAVQTGKPSFDTIFGVGFFEYLATHPQLSAQFNVSMRQGTSATARILPQHYDFAPFHTVADIGGGDGTLLAAVLNANSGLRGILYDTPEGSAQAAETLSVQGVSERCTVVAGDFFAAAPAGADLYLLKSIMHDWDDERAAVILGHIRRVLPDSGRVLIVEPILPDVVDDSVPPNMYISDLNMLVNLGGRERTRDDFETLCATAGLAVSTITTLPGGISLIEAKGA</sequence>
<dbReference type="EMBL" id="QQAZ01000001">
    <property type="protein sequence ID" value="RDI55374.1"/>
    <property type="molecule type" value="Genomic_DNA"/>
</dbReference>
<dbReference type="SUPFAM" id="SSF46785">
    <property type="entry name" value="Winged helix' DNA-binding domain"/>
    <property type="match status" value="1"/>
</dbReference>
<dbReference type="Gene3D" id="1.10.10.10">
    <property type="entry name" value="Winged helix-like DNA-binding domain superfamily/Winged helix DNA-binding domain"/>
    <property type="match status" value="1"/>
</dbReference>
<dbReference type="InterPro" id="IPR001077">
    <property type="entry name" value="COMT_C"/>
</dbReference>
<name>A0A370HDR5_9NOCA</name>
<evidence type="ECO:0000313" key="8">
    <source>
        <dbReference type="Proteomes" id="UP000255355"/>
    </source>
</evidence>
<evidence type="ECO:0000259" key="6">
    <source>
        <dbReference type="Pfam" id="PF08100"/>
    </source>
</evidence>
<dbReference type="Proteomes" id="UP000255355">
    <property type="component" value="Unassembled WGS sequence"/>
</dbReference>
<keyword evidence="2 7" id="KW-0808">Transferase</keyword>
<dbReference type="GO" id="GO:0008171">
    <property type="term" value="F:O-methyltransferase activity"/>
    <property type="evidence" value="ECO:0007669"/>
    <property type="project" value="InterPro"/>
</dbReference>
<evidence type="ECO:0000259" key="5">
    <source>
        <dbReference type="Pfam" id="PF00891"/>
    </source>
</evidence>
<dbReference type="PANTHER" id="PTHR43712:SF2">
    <property type="entry name" value="O-METHYLTRANSFERASE CICE"/>
    <property type="match status" value="1"/>
</dbReference>
<dbReference type="STRING" id="1210089.GCA_001613165_02222"/>
<dbReference type="PROSITE" id="PS51683">
    <property type="entry name" value="SAM_OMT_II"/>
    <property type="match status" value="1"/>
</dbReference>
<dbReference type="Pfam" id="PF00891">
    <property type="entry name" value="Methyltransf_2"/>
    <property type="match status" value="1"/>
</dbReference>
<keyword evidence="8" id="KW-1185">Reference proteome</keyword>
<comment type="caution">
    <text evidence="7">The sequence shown here is derived from an EMBL/GenBank/DDBJ whole genome shotgun (WGS) entry which is preliminary data.</text>
</comment>
<dbReference type="GO" id="GO:0032259">
    <property type="term" value="P:methylation"/>
    <property type="evidence" value="ECO:0007669"/>
    <property type="project" value="UniProtKB-KW"/>
</dbReference>
<reference evidence="7 8" key="1">
    <citation type="submission" date="2018-07" db="EMBL/GenBank/DDBJ databases">
        <title>Genomic Encyclopedia of Type Strains, Phase IV (KMG-IV): sequencing the most valuable type-strain genomes for metagenomic binning, comparative biology and taxonomic classification.</title>
        <authorList>
            <person name="Goeker M."/>
        </authorList>
    </citation>
    <scope>NUCLEOTIDE SEQUENCE [LARGE SCALE GENOMIC DNA]</scope>
    <source>
        <strain evidence="7 8">DSM 44952</strain>
    </source>
</reference>
<dbReference type="Pfam" id="PF08100">
    <property type="entry name" value="Dimerisation"/>
    <property type="match status" value="1"/>
</dbReference>
<evidence type="ECO:0000256" key="3">
    <source>
        <dbReference type="ARBA" id="ARBA00022691"/>
    </source>
</evidence>
<gene>
    <name evidence="7" type="ORF">DFR68_101207</name>
</gene>
<feature type="domain" description="O-methyltransferase C-terminal" evidence="5">
    <location>
        <begin position="110"/>
        <end position="319"/>
    </location>
</feature>
<proteinExistence type="predicted"/>
<dbReference type="Gene3D" id="3.40.50.150">
    <property type="entry name" value="Vaccinia Virus protein VP39"/>
    <property type="match status" value="1"/>
</dbReference>
<keyword evidence="1 7" id="KW-0489">Methyltransferase</keyword>
<evidence type="ECO:0000256" key="2">
    <source>
        <dbReference type="ARBA" id="ARBA00022679"/>
    </source>
</evidence>
<dbReference type="PANTHER" id="PTHR43712">
    <property type="entry name" value="PUTATIVE (AFU_ORTHOLOGUE AFUA_4G14580)-RELATED"/>
    <property type="match status" value="1"/>
</dbReference>
<dbReference type="InterPro" id="IPR016461">
    <property type="entry name" value="COMT-like"/>
</dbReference>
<dbReference type="InterPro" id="IPR029063">
    <property type="entry name" value="SAM-dependent_MTases_sf"/>
</dbReference>
<feature type="active site" description="Proton acceptor" evidence="4">
    <location>
        <position position="246"/>
    </location>
</feature>
<accession>A0A370HDR5</accession>
<evidence type="ECO:0000256" key="1">
    <source>
        <dbReference type="ARBA" id="ARBA00022603"/>
    </source>
</evidence>
<feature type="domain" description="O-methyltransferase dimerisation" evidence="6">
    <location>
        <begin position="13"/>
        <end position="87"/>
    </location>
</feature>
<evidence type="ECO:0000256" key="4">
    <source>
        <dbReference type="PIRSR" id="PIRSR005739-1"/>
    </source>
</evidence>
<evidence type="ECO:0000313" key="7">
    <source>
        <dbReference type="EMBL" id="RDI55374.1"/>
    </source>
</evidence>
<dbReference type="Gene3D" id="1.10.287.1350">
    <property type="match status" value="1"/>
</dbReference>
<dbReference type="RefSeq" id="WP_068017621.1">
    <property type="nucleotide sequence ID" value="NZ_QQAZ01000001.1"/>
</dbReference>
<dbReference type="GO" id="GO:0046983">
    <property type="term" value="F:protein dimerization activity"/>
    <property type="evidence" value="ECO:0007669"/>
    <property type="project" value="InterPro"/>
</dbReference>
<dbReference type="AlphaFoldDB" id="A0A370HDR5"/>
<dbReference type="SUPFAM" id="SSF53335">
    <property type="entry name" value="S-adenosyl-L-methionine-dependent methyltransferases"/>
    <property type="match status" value="1"/>
</dbReference>
<protein>
    <submittedName>
        <fullName evidence="7">Methyltransferase family protein</fullName>
    </submittedName>
</protein>
<dbReference type="InterPro" id="IPR036388">
    <property type="entry name" value="WH-like_DNA-bd_sf"/>
</dbReference>
<dbReference type="CDD" id="cd02440">
    <property type="entry name" value="AdoMet_MTases"/>
    <property type="match status" value="1"/>
</dbReference>
<keyword evidence="3" id="KW-0949">S-adenosyl-L-methionine</keyword>
<organism evidence="7 8">
    <name type="scientific">Nocardia mexicana</name>
    <dbReference type="NCBI Taxonomy" id="279262"/>
    <lineage>
        <taxon>Bacteria</taxon>
        <taxon>Bacillati</taxon>
        <taxon>Actinomycetota</taxon>
        <taxon>Actinomycetes</taxon>
        <taxon>Mycobacteriales</taxon>
        <taxon>Nocardiaceae</taxon>
        <taxon>Nocardia</taxon>
    </lineage>
</organism>
<dbReference type="InterPro" id="IPR036390">
    <property type="entry name" value="WH_DNA-bd_sf"/>
</dbReference>
<dbReference type="InterPro" id="IPR012967">
    <property type="entry name" value="COMT_dimerisation"/>
</dbReference>
<dbReference type="OrthoDB" id="4145676at2"/>
<dbReference type="PIRSF" id="PIRSF005739">
    <property type="entry name" value="O-mtase"/>
    <property type="match status" value="1"/>
</dbReference>